<reference evidence="3 4" key="1">
    <citation type="journal article" date="2018" name="Mycol. Prog.">
        <title>Coniella lustricola, a new species from submerged detritus.</title>
        <authorList>
            <person name="Raudabaugh D.B."/>
            <person name="Iturriaga T."/>
            <person name="Carver A."/>
            <person name="Mondo S."/>
            <person name="Pangilinan J."/>
            <person name="Lipzen A."/>
            <person name="He G."/>
            <person name="Amirebrahimi M."/>
            <person name="Grigoriev I.V."/>
            <person name="Miller A.N."/>
        </authorList>
    </citation>
    <scope>NUCLEOTIDE SEQUENCE [LARGE SCALE GENOMIC DNA]</scope>
    <source>
        <strain evidence="3 4">B22-T-1</strain>
    </source>
</reference>
<dbReference type="Pfam" id="PF08699">
    <property type="entry name" value="ArgoL1"/>
    <property type="match status" value="1"/>
</dbReference>
<evidence type="ECO:0000259" key="2">
    <source>
        <dbReference type="PROSITE" id="PS50822"/>
    </source>
</evidence>
<dbReference type="InterPro" id="IPR012337">
    <property type="entry name" value="RNaseH-like_sf"/>
</dbReference>
<dbReference type="PANTHER" id="PTHR22891">
    <property type="entry name" value="EUKARYOTIC TRANSLATION INITIATION FACTOR 2C"/>
    <property type="match status" value="1"/>
</dbReference>
<evidence type="ECO:0000256" key="1">
    <source>
        <dbReference type="SAM" id="MobiDB-lite"/>
    </source>
</evidence>
<dbReference type="Gene3D" id="3.30.420.10">
    <property type="entry name" value="Ribonuclease H-like superfamily/Ribonuclease H"/>
    <property type="match status" value="1"/>
</dbReference>
<dbReference type="InterPro" id="IPR014811">
    <property type="entry name" value="ArgoL1"/>
</dbReference>
<dbReference type="STRING" id="2025994.A0A2T2ZW69"/>
<name>A0A2T2ZW69_9PEZI</name>
<evidence type="ECO:0000313" key="4">
    <source>
        <dbReference type="Proteomes" id="UP000241462"/>
    </source>
</evidence>
<dbReference type="SMART" id="SM00949">
    <property type="entry name" value="PAZ"/>
    <property type="match status" value="1"/>
</dbReference>
<dbReference type="Gene3D" id="3.40.50.2300">
    <property type="match status" value="1"/>
</dbReference>
<dbReference type="Proteomes" id="UP000241462">
    <property type="component" value="Unassembled WGS sequence"/>
</dbReference>
<feature type="compositionally biased region" description="Low complexity" evidence="1">
    <location>
        <begin position="92"/>
        <end position="106"/>
    </location>
</feature>
<evidence type="ECO:0000313" key="3">
    <source>
        <dbReference type="EMBL" id="PSR78251.1"/>
    </source>
</evidence>
<dbReference type="OrthoDB" id="10252740at2759"/>
<dbReference type="InterPro" id="IPR036397">
    <property type="entry name" value="RNaseH_sf"/>
</dbReference>
<dbReference type="CDD" id="cd04657">
    <property type="entry name" value="Piwi_ago-like"/>
    <property type="match status" value="1"/>
</dbReference>
<keyword evidence="4" id="KW-1185">Reference proteome</keyword>
<dbReference type="SMART" id="SM00950">
    <property type="entry name" value="Piwi"/>
    <property type="match status" value="1"/>
</dbReference>
<dbReference type="Pfam" id="PF02171">
    <property type="entry name" value="Piwi"/>
    <property type="match status" value="1"/>
</dbReference>
<dbReference type="AlphaFoldDB" id="A0A2T2ZW69"/>
<sequence>MGACLCDIDVSNWYQTTSVPPPREYSSIVRVGALLFRIKQKTTLAVVVCRLVHTLSLIPFVFDVFKSGSVRSSGSQNRSNPGAETQSQHGRSQTQSAQGAASASGSGPKGYPKPMGFDPGRDGPLLLPEEERSHQISRRVDLPPEAFVPPERGPHPFEKRPGLGTAGKKIGVRTNQFRVVGVPNFDIYQYDVSITPLIQRSAFGNVIWKSQPVKKFLEKAGAHAWIYDGHKIAWSRNVIAETTVKIDMDQEKGRPTPPGREPDIFYMTIRKTTTVRLDTLRAYLTGQGPWEKRVLECMNFLDHLLREWPRQNLVSFKRNFYSRQDPRQESLTAFSRHVIAVKGIYASIRTTSSIRSGGMGLAINVDVANSTFWNSDNINLAKMVFDFIKASKRQWLGLPEIHIARGLEPQEDKFGNITMPDMFKFLRRLGRLSFNVRHRGKGIDPKPYKIKNFLWDTEKFPKGANSRNYTFEYEGETVNIEQYFRLRYKCFLKHPYMPLIETTRNGVFPLEVCYVDPYQKYNFKLDGDQTAKMIKFAVTRPPQRTSDIMNSVKLLKWHEDPYLKEFGLQIKDQMEVIQARVLANPIIQFAKKVIDPKMTGRWDLRDQVFAAPNIRPLRAWGVVIVNECVNEVTAKHFINTFIKTYKGHGGNVGTPMPPLHTLHMEHTGRTGDELADIYLSVGQHFKQAPDMIFFIMQSKDMVTYERIKKSMDVRVATLSQVVLAPHVMKSSPQYCSNVATKVNAKLGGYTSKLRTSGTFFKVPTMIIGCDVSHGQSVQPGRDPLSLAAITMSMDKDAVTYSATCETNGWRVEILTSELIERVFPPMVKRWCAKMKTAPQHIFYFRDGVSEGEFQAVLDKELLELRKVFNEIGGVDPQFTVIVGTKRHHIRFFPSNKTDGDKNGNPLPGTVVEHEVTHPFHYDFYLNSHVAIQGTARPVHYHILKDEIGMPVDLLQNMIYSQCYQFVRSTTPVSIHPAIYYAHLAAARARAHENIKASDKDPITQAQIRESGALFMREAREKARIQSMFGPKALRPVNEEFPWLMPIGFDKKISRTDNIDFFKSTMWYI</sequence>
<dbReference type="SMART" id="SM01163">
    <property type="entry name" value="DUF1785"/>
    <property type="match status" value="1"/>
</dbReference>
<protein>
    <submittedName>
        <fullName evidence="3">Argonaute-like protein</fullName>
    </submittedName>
</protein>
<feature type="compositionally biased region" description="Basic and acidic residues" evidence="1">
    <location>
        <begin position="152"/>
        <end position="161"/>
    </location>
</feature>
<dbReference type="Pfam" id="PF16486">
    <property type="entry name" value="ArgoN"/>
    <property type="match status" value="1"/>
</dbReference>
<feature type="region of interest" description="Disordered" evidence="1">
    <location>
        <begin position="71"/>
        <end position="165"/>
    </location>
</feature>
<dbReference type="Pfam" id="PF02170">
    <property type="entry name" value="PAZ"/>
    <property type="match status" value="1"/>
</dbReference>
<dbReference type="InterPro" id="IPR032474">
    <property type="entry name" value="Argonaute_N"/>
</dbReference>
<proteinExistence type="predicted"/>
<dbReference type="InterPro" id="IPR003165">
    <property type="entry name" value="Piwi"/>
</dbReference>
<dbReference type="InterPro" id="IPR036085">
    <property type="entry name" value="PAZ_dom_sf"/>
</dbReference>
<dbReference type="EMBL" id="KZ678615">
    <property type="protein sequence ID" value="PSR78251.1"/>
    <property type="molecule type" value="Genomic_DNA"/>
</dbReference>
<feature type="compositionally biased region" description="Polar residues" evidence="1">
    <location>
        <begin position="71"/>
        <end position="91"/>
    </location>
</feature>
<dbReference type="SUPFAM" id="SSF53098">
    <property type="entry name" value="Ribonuclease H-like"/>
    <property type="match status" value="1"/>
</dbReference>
<feature type="domain" description="Piwi" evidence="2">
    <location>
        <begin position="691"/>
        <end position="993"/>
    </location>
</feature>
<dbReference type="PROSITE" id="PS50822">
    <property type="entry name" value="PIWI"/>
    <property type="match status" value="1"/>
</dbReference>
<dbReference type="InterPro" id="IPR045246">
    <property type="entry name" value="Piwi_ago-like"/>
</dbReference>
<dbReference type="CDD" id="cd02846">
    <property type="entry name" value="PAZ_argonaute_like"/>
    <property type="match status" value="1"/>
</dbReference>
<dbReference type="Pfam" id="PF16488">
    <property type="entry name" value="ArgoL2"/>
    <property type="match status" value="1"/>
</dbReference>
<organism evidence="3 4">
    <name type="scientific">Coniella lustricola</name>
    <dbReference type="NCBI Taxonomy" id="2025994"/>
    <lineage>
        <taxon>Eukaryota</taxon>
        <taxon>Fungi</taxon>
        <taxon>Dikarya</taxon>
        <taxon>Ascomycota</taxon>
        <taxon>Pezizomycotina</taxon>
        <taxon>Sordariomycetes</taxon>
        <taxon>Sordariomycetidae</taxon>
        <taxon>Diaporthales</taxon>
        <taxon>Schizoparmaceae</taxon>
        <taxon>Coniella</taxon>
    </lineage>
</organism>
<dbReference type="InParanoid" id="A0A2T2ZW69"/>
<dbReference type="SUPFAM" id="SSF101690">
    <property type="entry name" value="PAZ domain"/>
    <property type="match status" value="1"/>
</dbReference>
<dbReference type="InterPro" id="IPR003100">
    <property type="entry name" value="PAZ_dom"/>
</dbReference>
<feature type="compositionally biased region" description="Basic and acidic residues" evidence="1">
    <location>
        <begin position="129"/>
        <end position="142"/>
    </location>
</feature>
<dbReference type="GO" id="GO:0003723">
    <property type="term" value="F:RNA binding"/>
    <property type="evidence" value="ECO:0007669"/>
    <property type="project" value="InterPro"/>
</dbReference>
<gene>
    <name evidence="3" type="ORF">BD289DRAFT_456354</name>
</gene>
<accession>A0A2T2ZW69</accession>
<dbReference type="InterPro" id="IPR032472">
    <property type="entry name" value="ArgoL2"/>
</dbReference>
<dbReference type="Gene3D" id="2.170.260.10">
    <property type="entry name" value="paz domain"/>
    <property type="match status" value="1"/>
</dbReference>